<gene>
    <name evidence="1" type="ORF">MNBD_CHLOROFLEXI01-3368</name>
</gene>
<organism evidence="1">
    <name type="scientific">hydrothermal vent metagenome</name>
    <dbReference type="NCBI Taxonomy" id="652676"/>
    <lineage>
        <taxon>unclassified sequences</taxon>
        <taxon>metagenomes</taxon>
        <taxon>ecological metagenomes</taxon>
    </lineage>
</organism>
<protein>
    <recommendedName>
        <fullName evidence="2">Glycosyltransferase 2-like domain-containing protein</fullName>
    </recommendedName>
</protein>
<evidence type="ECO:0008006" key="2">
    <source>
        <dbReference type="Google" id="ProtNLM"/>
    </source>
</evidence>
<evidence type="ECO:0000313" key="1">
    <source>
        <dbReference type="EMBL" id="VAW39307.1"/>
    </source>
</evidence>
<accession>A0A3B0VLR1</accession>
<reference evidence="1" key="1">
    <citation type="submission" date="2018-06" db="EMBL/GenBank/DDBJ databases">
        <authorList>
            <person name="Zhirakovskaya E."/>
        </authorList>
    </citation>
    <scope>NUCLEOTIDE SEQUENCE</scope>
</reference>
<proteinExistence type="predicted"/>
<dbReference type="EMBL" id="UOEU01000737">
    <property type="protein sequence ID" value="VAW39307.1"/>
    <property type="molecule type" value="Genomic_DNA"/>
</dbReference>
<sequence length="31" mass="3431">MQSSTEQAQELTAVILTLNEADHIQDCIQSL</sequence>
<feature type="non-terminal residue" evidence="1">
    <location>
        <position position="31"/>
    </location>
</feature>
<dbReference type="AlphaFoldDB" id="A0A3B0VLR1"/>
<name>A0A3B0VLR1_9ZZZZ</name>